<feature type="compositionally biased region" description="Pro residues" evidence="7">
    <location>
        <begin position="15"/>
        <end position="29"/>
    </location>
</feature>
<comment type="caution">
    <text evidence="9">The sequence shown here is derived from an EMBL/GenBank/DDBJ whole genome shotgun (WGS) entry which is preliminary data.</text>
</comment>
<dbReference type="Pfam" id="PF00046">
    <property type="entry name" value="Homeodomain"/>
    <property type="match status" value="1"/>
</dbReference>
<dbReference type="STRING" id="9009.A0A226NIL3"/>
<feature type="non-terminal residue" evidence="9">
    <location>
        <position position="1"/>
    </location>
</feature>
<dbReference type="GO" id="GO:0000977">
    <property type="term" value="F:RNA polymerase II transcription regulatory region sequence-specific DNA binding"/>
    <property type="evidence" value="ECO:0007669"/>
    <property type="project" value="TreeGrafter"/>
</dbReference>
<dbReference type="PROSITE" id="PS00027">
    <property type="entry name" value="HOMEOBOX_1"/>
    <property type="match status" value="1"/>
</dbReference>
<evidence type="ECO:0000256" key="5">
    <source>
        <dbReference type="PROSITE-ProRule" id="PRU00108"/>
    </source>
</evidence>
<gene>
    <name evidence="9" type="ORF">ASZ78_015858</name>
</gene>
<keyword evidence="10" id="KW-1185">Reference proteome</keyword>
<comment type="subcellular location">
    <subcellularLocation>
        <location evidence="1 5 6">Nucleus</location>
    </subcellularLocation>
</comment>
<dbReference type="GO" id="GO:0000981">
    <property type="term" value="F:DNA-binding transcription factor activity, RNA polymerase II-specific"/>
    <property type="evidence" value="ECO:0007669"/>
    <property type="project" value="InterPro"/>
</dbReference>
<evidence type="ECO:0000256" key="4">
    <source>
        <dbReference type="ARBA" id="ARBA00023242"/>
    </source>
</evidence>
<protein>
    <recommendedName>
        <fullName evidence="8">Homeobox domain-containing protein</fullName>
    </recommendedName>
</protein>
<accession>A0A226NIL3</accession>
<keyword evidence="3 5" id="KW-0371">Homeobox</keyword>
<dbReference type="GO" id="GO:0005634">
    <property type="term" value="C:nucleus"/>
    <property type="evidence" value="ECO:0007669"/>
    <property type="project" value="UniProtKB-SubCell"/>
</dbReference>
<feature type="region of interest" description="Disordered" evidence="7">
    <location>
        <begin position="156"/>
        <end position="191"/>
    </location>
</feature>
<organism evidence="9 10">
    <name type="scientific">Callipepla squamata</name>
    <name type="common">Scaled quail</name>
    <dbReference type="NCBI Taxonomy" id="9009"/>
    <lineage>
        <taxon>Eukaryota</taxon>
        <taxon>Metazoa</taxon>
        <taxon>Chordata</taxon>
        <taxon>Craniata</taxon>
        <taxon>Vertebrata</taxon>
        <taxon>Euteleostomi</taxon>
        <taxon>Archelosauria</taxon>
        <taxon>Archosauria</taxon>
        <taxon>Dinosauria</taxon>
        <taxon>Saurischia</taxon>
        <taxon>Theropoda</taxon>
        <taxon>Coelurosauria</taxon>
        <taxon>Aves</taxon>
        <taxon>Neognathae</taxon>
        <taxon>Galloanserae</taxon>
        <taxon>Galliformes</taxon>
        <taxon>Odontophoridae</taxon>
        <taxon>Callipepla</taxon>
    </lineage>
</organism>
<dbReference type="FunFam" id="1.10.10.60:FF:000291">
    <property type="entry name" value="ALX homeobox protein 1"/>
    <property type="match status" value="1"/>
</dbReference>
<dbReference type="PANTHER" id="PTHR24329">
    <property type="entry name" value="HOMEOBOX PROTEIN ARISTALESS"/>
    <property type="match status" value="1"/>
</dbReference>
<evidence type="ECO:0000256" key="1">
    <source>
        <dbReference type="ARBA" id="ARBA00004123"/>
    </source>
</evidence>
<dbReference type="SMART" id="SM00389">
    <property type="entry name" value="HOX"/>
    <property type="match status" value="1"/>
</dbReference>
<feature type="region of interest" description="Disordered" evidence="7">
    <location>
        <begin position="12"/>
        <end position="47"/>
    </location>
</feature>
<proteinExistence type="predicted"/>
<dbReference type="AlphaFoldDB" id="A0A226NIL3"/>
<evidence type="ECO:0000313" key="10">
    <source>
        <dbReference type="Proteomes" id="UP000198323"/>
    </source>
</evidence>
<feature type="DNA-binding region" description="Homeobox" evidence="5">
    <location>
        <begin position="35"/>
        <end position="94"/>
    </location>
</feature>
<evidence type="ECO:0000256" key="6">
    <source>
        <dbReference type="RuleBase" id="RU000682"/>
    </source>
</evidence>
<feature type="domain" description="Homeobox" evidence="8">
    <location>
        <begin position="33"/>
        <end position="93"/>
    </location>
</feature>
<evidence type="ECO:0000313" key="9">
    <source>
        <dbReference type="EMBL" id="OXB67217.1"/>
    </source>
</evidence>
<dbReference type="SUPFAM" id="SSF46689">
    <property type="entry name" value="Homeodomain-like"/>
    <property type="match status" value="1"/>
</dbReference>
<dbReference type="Gene3D" id="1.10.10.60">
    <property type="entry name" value="Homeodomain-like"/>
    <property type="match status" value="1"/>
</dbReference>
<dbReference type="InterPro" id="IPR050649">
    <property type="entry name" value="Paired_Homeobox_TFs"/>
</dbReference>
<evidence type="ECO:0000256" key="3">
    <source>
        <dbReference type="ARBA" id="ARBA00023155"/>
    </source>
</evidence>
<evidence type="ECO:0000259" key="8">
    <source>
        <dbReference type="PROSITE" id="PS50071"/>
    </source>
</evidence>
<dbReference type="InterPro" id="IPR001356">
    <property type="entry name" value="HD"/>
</dbReference>
<dbReference type="EMBL" id="MCFN01000042">
    <property type="protein sequence ID" value="OXB67217.1"/>
    <property type="molecule type" value="Genomic_DNA"/>
</dbReference>
<dbReference type="OrthoDB" id="6159439at2759"/>
<dbReference type="PANTHER" id="PTHR24329:SF543">
    <property type="entry name" value="FI01017P-RELATED"/>
    <property type="match status" value="1"/>
</dbReference>
<dbReference type="InterPro" id="IPR017970">
    <property type="entry name" value="Homeobox_CS"/>
</dbReference>
<reference evidence="9 10" key="1">
    <citation type="submission" date="2016-07" db="EMBL/GenBank/DDBJ databases">
        <title>Disparate Historic Effective Population Sizes Predicted by Modern Levels of Genome Diversity for the Scaled Quail (Callipepla squamata) and the Northern Bobwhite (Colinus virginianus): Inferences from First and Second Generation Draft Genome Assemblies for Sympatric New World Quail.</title>
        <authorList>
            <person name="Oldeschulte D.L."/>
            <person name="Halley Y.A."/>
            <person name="Bhattarai E.K."/>
            <person name="Brashear W.A."/>
            <person name="Hill J."/>
            <person name="Metz R.P."/>
            <person name="Johnson C.D."/>
            <person name="Rollins D."/>
            <person name="Peterson M.J."/>
            <person name="Bickhart D.M."/>
            <person name="Decker J.E."/>
            <person name="Seabury C.M."/>
        </authorList>
    </citation>
    <scope>NUCLEOTIDE SEQUENCE [LARGE SCALE GENOMIC DNA]</scope>
    <source>
        <strain evidence="9 10">Texas</strain>
        <tissue evidence="9">Leg muscle</tissue>
    </source>
</reference>
<keyword evidence="4 5" id="KW-0539">Nucleus</keyword>
<evidence type="ECO:0000256" key="7">
    <source>
        <dbReference type="SAM" id="MobiDB-lite"/>
    </source>
</evidence>
<evidence type="ECO:0000256" key="2">
    <source>
        <dbReference type="ARBA" id="ARBA00023125"/>
    </source>
</evidence>
<name>A0A226NIL3_CALSU</name>
<dbReference type="CDD" id="cd00086">
    <property type="entry name" value="homeodomain"/>
    <property type="match status" value="1"/>
</dbReference>
<dbReference type="InterPro" id="IPR009057">
    <property type="entry name" value="Homeodomain-like_sf"/>
</dbReference>
<dbReference type="PROSITE" id="PS50071">
    <property type="entry name" value="HOMEOBOX_2"/>
    <property type="match status" value="1"/>
</dbReference>
<dbReference type="Proteomes" id="UP000198323">
    <property type="component" value="Unassembled WGS sequence"/>
</dbReference>
<keyword evidence="2 5" id="KW-0238">DNA-binding</keyword>
<sequence>TAQCCKTECHAAPAALPPPLGTPPLPPPARSRGKKRRNRTTFSSSQLGELERLFQRTHYPDVSAREQLALRTQLSEARVQVWFQNRRAKWRKRERYGKGQELWLSSGSPGGGPCFVPPDSIPTPRVSPFPHAHSGIAGFVGISTPTPPHSLCSLRAPPPRLGAPPSEHKAPAPVTLRMKAEEPGSLLGWAT</sequence>